<dbReference type="Proteomes" id="UP000228496">
    <property type="component" value="Unassembled WGS sequence"/>
</dbReference>
<dbReference type="InterPro" id="IPR024414">
    <property type="entry name" value="Uncharacterised_PrgI"/>
</dbReference>
<evidence type="ECO:0000313" key="3">
    <source>
        <dbReference type="Proteomes" id="UP000228496"/>
    </source>
</evidence>
<keyword evidence="1" id="KW-1133">Transmembrane helix</keyword>
<evidence type="ECO:0008006" key="4">
    <source>
        <dbReference type="Google" id="ProtNLM"/>
    </source>
</evidence>
<keyword evidence="1" id="KW-0812">Transmembrane</keyword>
<evidence type="ECO:0000313" key="2">
    <source>
        <dbReference type="EMBL" id="PJE50405.1"/>
    </source>
</evidence>
<protein>
    <recommendedName>
        <fullName evidence="4">PrgI family protein</fullName>
    </recommendedName>
</protein>
<evidence type="ECO:0000256" key="1">
    <source>
        <dbReference type="SAM" id="Phobius"/>
    </source>
</evidence>
<proteinExistence type="predicted"/>
<dbReference type="AlphaFoldDB" id="A0A2J0Q6M2"/>
<keyword evidence="1" id="KW-0472">Membrane</keyword>
<organism evidence="2 3">
    <name type="scientific">Candidatus Yanofskybacteria bacterium CG10_big_fil_rev_8_21_14_0_10_36_16</name>
    <dbReference type="NCBI Taxonomy" id="1975096"/>
    <lineage>
        <taxon>Bacteria</taxon>
        <taxon>Candidatus Yanofskyibacteriota</taxon>
    </lineage>
</organism>
<gene>
    <name evidence="2" type="ORF">COV29_04525</name>
</gene>
<accession>A0A2J0Q6M2</accession>
<dbReference type="EMBL" id="PCXQ01000007">
    <property type="protein sequence ID" value="PJE50405.1"/>
    <property type="molecule type" value="Genomic_DNA"/>
</dbReference>
<dbReference type="Pfam" id="PF12666">
    <property type="entry name" value="PrgI"/>
    <property type="match status" value="1"/>
</dbReference>
<name>A0A2J0Q6M2_9BACT</name>
<sequence length="129" mass="14988">MKVRFKVPQFIETEEKVVGPFTLKQFVWVGGGGALIFVVFQFGLGLFWSFFAIIPIMTASLAMAFYRVDGMPLPTYIMQALGFLLGTKRYYFKKEGTYEVFEGDIEEKDNLPNIVEMRKKTMQQFRKRT</sequence>
<feature type="transmembrane region" description="Helical" evidence="1">
    <location>
        <begin position="21"/>
        <end position="40"/>
    </location>
</feature>
<comment type="caution">
    <text evidence="2">The sequence shown here is derived from an EMBL/GenBank/DDBJ whole genome shotgun (WGS) entry which is preliminary data.</text>
</comment>
<reference evidence="2 3" key="1">
    <citation type="submission" date="2017-09" db="EMBL/GenBank/DDBJ databases">
        <title>Depth-based differentiation of microbial function through sediment-hosted aquifers and enrichment of novel symbionts in the deep terrestrial subsurface.</title>
        <authorList>
            <person name="Probst A.J."/>
            <person name="Ladd B."/>
            <person name="Jarett J.K."/>
            <person name="Geller-Mcgrath D.E."/>
            <person name="Sieber C.M."/>
            <person name="Emerson J.B."/>
            <person name="Anantharaman K."/>
            <person name="Thomas B.C."/>
            <person name="Malmstrom R."/>
            <person name="Stieglmeier M."/>
            <person name="Klingl A."/>
            <person name="Woyke T."/>
            <person name="Ryan C.M."/>
            <person name="Banfield J.F."/>
        </authorList>
    </citation>
    <scope>NUCLEOTIDE SEQUENCE [LARGE SCALE GENOMIC DNA]</scope>
    <source>
        <strain evidence="2">CG10_big_fil_rev_8_21_14_0_10_36_16</strain>
    </source>
</reference>